<dbReference type="SMART" id="SM00102">
    <property type="entry name" value="ADF"/>
    <property type="match status" value="2"/>
</dbReference>
<proteinExistence type="inferred from homology"/>
<evidence type="ECO:0000256" key="5">
    <source>
        <dbReference type="ARBA" id="ARBA00023203"/>
    </source>
</evidence>
<keyword evidence="4" id="KW-0677">Repeat</keyword>
<dbReference type="GO" id="GO:0051016">
    <property type="term" value="P:barbed-end actin filament capping"/>
    <property type="evidence" value="ECO:0007669"/>
    <property type="project" value="TreeGrafter"/>
</dbReference>
<gene>
    <name evidence="9" type="ORF">CPB84DRAFT_1683767</name>
</gene>
<dbReference type="Proteomes" id="UP000724874">
    <property type="component" value="Unassembled WGS sequence"/>
</dbReference>
<dbReference type="Pfam" id="PF00241">
    <property type="entry name" value="Cofilin_ADF"/>
    <property type="match status" value="2"/>
</dbReference>
<evidence type="ECO:0000256" key="4">
    <source>
        <dbReference type="ARBA" id="ARBA00022737"/>
    </source>
</evidence>
<dbReference type="InterPro" id="IPR028458">
    <property type="entry name" value="Twinfilin"/>
</dbReference>
<accession>A0A9P5TKS9</accession>
<keyword evidence="5" id="KW-0009">Actin-binding</keyword>
<keyword evidence="10" id="KW-1185">Reference proteome</keyword>
<dbReference type="GO" id="GO:0030042">
    <property type="term" value="P:actin filament depolymerization"/>
    <property type="evidence" value="ECO:0007669"/>
    <property type="project" value="TreeGrafter"/>
</dbReference>
<dbReference type="InterPro" id="IPR029006">
    <property type="entry name" value="ADF-H/Gelsolin-like_dom_sf"/>
</dbReference>
<keyword evidence="6" id="KW-0206">Cytoskeleton</keyword>
<dbReference type="EMBL" id="JADNYJ010000078">
    <property type="protein sequence ID" value="KAF8889772.1"/>
    <property type="molecule type" value="Genomic_DNA"/>
</dbReference>
<protein>
    <recommendedName>
        <fullName evidence="8">ADF-H domain-containing protein</fullName>
    </recommendedName>
</protein>
<dbReference type="GO" id="GO:0005884">
    <property type="term" value="C:actin filament"/>
    <property type="evidence" value="ECO:0007669"/>
    <property type="project" value="TreeGrafter"/>
</dbReference>
<evidence type="ECO:0000256" key="1">
    <source>
        <dbReference type="ARBA" id="ARBA00004245"/>
    </source>
</evidence>
<dbReference type="FunFam" id="3.40.20.10:FF:000042">
    <property type="entry name" value="Actin depolymerizing protein"/>
    <property type="match status" value="1"/>
</dbReference>
<dbReference type="CDD" id="cd11285">
    <property type="entry name" value="ADF_Twf-N_like"/>
    <property type="match status" value="1"/>
</dbReference>
<keyword evidence="3" id="KW-0963">Cytoplasm</keyword>
<comment type="caution">
    <text evidence="9">The sequence shown here is derived from an EMBL/GenBank/DDBJ whole genome shotgun (WGS) entry which is preliminary data.</text>
</comment>
<dbReference type="PROSITE" id="PS51263">
    <property type="entry name" value="ADF_H"/>
    <property type="match status" value="2"/>
</dbReference>
<evidence type="ECO:0000259" key="8">
    <source>
        <dbReference type="PROSITE" id="PS51263"/>
    </source>
</evidence>
<evidence type="ECO:0000256" key="2">
    <source>
        <dbReference type="ARBA" id="ARBA00009557"/>
    </source>
</evidence>
<reference evidence="9" key="1">
    <citation type="submission" date="2020-11" db="EMBL/GenBank/DDBJ databases">
        <authorList>
            <consortium name="DOE Joint Genome Institute"/>
            <person name="Ahrendt S."/>
            <person name="Riley R."/>
            <person name="Andreopoulos W."/>
            <person name="LaButti K."/>
            <person name="Pangilinan J."/>
            <person name="Ruiz-duenas F.J."/>
            <person name="Barrasa J.M."/>
            <person name="Sanchez-Garcia M."/>
            <person name="Camarero S."/>
            <person name="Miyauchi S."/>
            <person name="Serrano A."/>
            <person name="Linde D."/>
            <person name="Babiker R."/>
            <person name="Drula E."/>
            <person name="Ayuso-Fernandez I."/>
            <person name="Pacheco R."/>
            <person name="Padilla G."/>
            <person name="Ferreira P."/>
            <person name="Barriuso J."/>
            <person name="Kellner H."/>
            <person name="Castanera R."/>
            <person name="Alfaro M."/>
            <person name="Ramirez L."/>
            <person name="Pisabarro A.G."/>
            <person name="Kuo A."/>
            <person name="Tritt A."/>
            <person name="Lipzen A."/>
            <person name="He G."/>
            <person name="Yan M."/>
            <person name="Ng V."/>
            <person name="Cullen D."/>
            <person name="Martin F."/>
            <person name="Rosso M.-N."/>
            <person name="Henrissat B."/>
            <person name="Hibbett D."/>
            <person name="Martinez A.T."/>
            <person name="Grigoriev I.V."/>
        </authorList>
    </citation>
    <scope>NUCLEOTIDE SEQUENCE</scope>
    <source>
        <strain evidence="9">AH 44721</strain>
    </source>
</reference>
<feature type="domain" description="ADF-H" evidence="8">
    <location>
        <begin position="177"/>
        <end position="320"/>
    </location>
</feature>
<evidence type="ECO:0000313" key="9">
    <source>
        <dbReference type="EMBL" id="KAF8889772.1"/>
    </source>
</evidence>
<evidence type="ECO:0000256" key="7">
    <source>
        <dbReference type="ARBA" id="ARBA00038532"/>
    </source>
</evidence>
<comment type="subcellular location">
    <subcellularLocation>
        <location evidence="1">Cytoplasm</location>
        <location evidence="1">Cytoskeleton</location>
    </subcellularLocation>
</comment>
<dbReference type="SUPFAM" id="SSF55753">
    <property type="entry name" value="Actin depolymerizing proteins"/>
    <property type="match status" value="2"/>
</dbReference>
<evidence type="ECO:0000313" key="10">
    <source>
        <dbReference type="Proteomes" id="UP000724874"/>
    </source>
</evidence>
<dbReference type="OrthoDB" id="10006997at2759"/>
<feature type="domain" description="ADF-H" evidence="8">
    <location>
        <begin position="5"/>
        <end position="138"/>
    </location>
</feature>
<sequence length="346" mass="38160">MSASSGITASSELISSFADAVQAKSTRFIKVSIRNESLVHDLSVPINASFEDDLQQLQSDDILQLDTPAYILAKLDLPSADWTAINYVPDTAQVREKMLYASSRFSLLKCLGSTLFTDTLFATSKSDLTREAYASHLQHVAAPNPLSKREQEMADLRASERMTASYDGSRARVNHIGTSIGFNWSPEAEHAVAELGQNDKNLVILTIDPKTETLSQYFFGAADADSFGAALPPLEPCYALFAWQHFIHEVATREIVFIYCCPFRSPIKNRMLYSSGSSATYEAAKTILTSLSLVVSIFPRKIETSDPTELNSTFLEREFGITALPASTTTLPLKGFARPRGPPRRR</sequence>
<comment type="subunit">
    <text evidence="7">Interacts with G-actin; ADP-actin form.</text>
</comment>
<dbReference type="Gene3D" id="3.40.20.10">
    <property type="entry name" value="Severin"/>
    <property type="match status" value="2"/>
</dbReference>
<dbReference type="GO" id="GO:0005737">
    <property type="term" value="C:cytoplasm"/>
    <property type="evidence" value="ECO:0007669"/>
    <property type="project" value="TreeGrafter"/>
</dbReference>
<comment type="similarity">
    <text evidence="2">Belongs to the actin-binding proteins ADF family. Twinfilin subfamily.</text>
</comment>
<dbReference type="GO" id="GO:0003785">
    <property type="term" value="F:actin monomer binding"/>
    <property type="evidence" value="ECO:0007669"/>
    <property type="project" value="TreeGrafter"/>
</dbReference>
<dbReference type="InterPro" id="IPR002108">
    <property type="entry name" value="ADF-H"/>
</dbReference>
<name>A0A9P5TKS9_GYMJU</name>
<organism evidence="9 10">
    <name type="scientific">Gymnopilus junonius</name>
    <name type="common">Spectacular rustgill mushroom</name>
    <name type="synonym">Gymnopilus spectabilis subsp. junonius</name>
    <dbReference type="NCBI Taxonomy" id="109634"/>
    <lineage>
        <taxon>Eukaryota</taxon>
        <taxon>Fungi</taxon>
        <taxon>Dikarya</taxon>
        <taxon>Basidiomycota</taxon>
        <taxon>Agaricomycotina</taxon>
        <taxon>Agaricomycetes</taxon>
        <taxon>Agaricomycetidae</taxon>
        <taxon>Agaricales</taxon>
        <taxon>Agaricineae</taxon>
        <taxon>Hymenogastraceae</taxon>
        <taxon>Gymnopilus</taxon>
    </lineage>
</organism>
<evidence type="ECO:0000256" key="6">
    <source>
        <dbReference type="ARBA" id="ARBA00023212"/>
    </source>
</evidence>
<evidence type="ECO:0000256" key="3">
    <source>
        <dbReference type="ARBA" id="ARBA00022490"/>
    </source>
</evidence>
<dbReference type="AlphaFoldDB" id="A0A9P5TKS9"/>
<dbReference type="PANTHER" id="PTHR13759:SF1">
    <property type="entry name" value="TWINFILIN"/>
    <property type="match status" value="1"/>
</dbReference>
<dbReference type="GO" id="GO:0051015">
    <property type="term" value="F:actin filament binding"/>
    <property type="evidence" value="ECO:0007669"/>
    <property type="project" value="TreeGrafter"/>
</dbReference>
<dbReference type="PANTHER" id="PTHR13759">
    <property type="entry name" value="TWINFILIN"/>
    <property type="match status" value="1"/>
</dbReference>